<evidence type="ECO:0000256" key="6">
    <source>
        <dbReference type="SAM" id="Phobius"/>
    </source>
</evidence>
<dbReference type="InterPro" id="IPR052155">
    <property type="entry name" value="Biofilm_reg_signaling"/>
</dbReference>
<feature type="domain" description="PAS" evidence="7">
    <location>
        <begin position="543"/>
        <end position="591"/>
    </location>
</feature>
<keyword evidence="2" id="KW-1003">Cell membrane</keyword>
<feature type="domain" description="PAC" evidence="8">
    <location>
        <begin position="618"/>
        <end position="670"/>
    </location>
</feature>
<gene>
    <name evidence="12" type="ORF">NP596_07085</name>
</gene>
<dbReference type="NCBIfam" id="TIGR00229">
    <property type="entry name" value="sensory_box"/>
    <property type="match status" value="1"/>
</dbReference>
<reference evidence="12 13" key="1">
    <citation type="submission" date="2022-07" db="EMBL/GenBank/DDBJ databases">
        <title>Methylomonas rivi sp. nov., Methylomonas rosea sp. nov., Methylomonas aureus sp. nov. and Methylomonas subterranea sp. nov., four novel methanotrophs isolated from a freshwater creek and the deep terrestrial subsurface.</title>
        <authorList>
            <person name="Abin C."/>
            <person name="Sankaranarayanan K."/>
            <person name="Garner C."/>
            <person name="Sindelar R."/>
            <person name="Kotary K."/>
            <person name="Garner R."/>
            <person name="Barclay S."/>
            <person name="Lawson P."/>
            <person name="Krumholz L."/>
        </authorList>
    </citation>
    <scope>NUCLEOTIDE SEQUENCE [LARGE SCALE GENOMIC DNA]</scope>
    <source>
        <strain evidence="12 13">WSC-6</strain>
    </source>
</reference>
<feature type="domain" description="CHASE" evidence="9">
    <location>
        <begin position="256"/>
        <end position="471"/>
    </location>
</feature>
<dbReference type="InterPro" id="IPR000014">
    <property type="entry name" value="PAS"/>
</dbReference>
<dbReference type="InterPro" id="IPR001610">
    <property type="entry name" value="PAC"/>
</dbReference>
<dbReference type="Gene3D" id="3.30.450.20">
    <property type="entry name" value="PAS domain"/>
    <property type="match status" value="1"/>
</dbReference>
<evidence type="ECO:0000259" key="10">
    <source>
        <dbReference type="PROSITE" id="PS50883"/>
    </source>
</evidence>
<dbReference type="SUPFAM" id="SSF141868">
    <property type="entry name" value="EAL domain-like"/>
    <property type="match status" value="1"/>
</dbReference>
<evidence type="ECO:0000259" key="11">
    <source>
        <dbReference type="PROSITE" id="PS50887"/>
    </source>
</evidence>
<comment type="caution">
    <text evidence="12">The sequence shown here is derived from an EMBL/GenBank/DDBJ whole genome shotgun (WGS) entry which is preliminary data.</text>
</comment>
<dbReference type="SMART" id="SM00091">
    <property type="entry name" value="PAS"/>
    <property type="match status" value="1"/>
</dbReference>
<dbReference type="InterPro" id="IPR029787">
    <property type="entry name" value="Nucleotide_cyclase"/>
</dbReference>
<dbReference type="InterPro" id="IPR006189">
    <property type="entry name" value="CHASE_dom"/>
</dbReference>
<dbReference type="Proteomes" id="UP001524586">
    <property type="component" value="Unassembled WGS sequence"/>
</dbReference>
<organism evidence="12 13">
    <name type="scientific">Methylomonas rivi</name>
    <dbReference type="NCBI Taxonomy" id="2952226"/>
    <lineage>
        <taxon>Bacteria</taxon>
        <taxon>Pseudomonadati</taxon>
        <taxon>Pseudomonadota</taxon>
        <taxon>Gammaproteobacteria</taxon>
        <taxon>Methylococcales</taxon>
        <taxon>Methylococcaceae</taxon>
        <taxon>Methylomonas</taxon>
    </lineage>
</organism>
<dbReference type="Gene3D" id="3.30.450.350">
    <property type="entry name" value="CHASE domain"/>
    <property type="match status" value="1"/>
</dbReference>
<keyword evidence="13" id="KW-1185">Reference proteome</keyword>
<evidence type="ECO:0000256" key="5">
    <source>
        <dbReference type="ARBA" id="ARBA00023136"/>
    </source>
</evidence>
<dbReference type="InterPro" id="IPR035965">
    <property type="entry name" value="PAS-like_dom_sf"/>
</dbReference>
<dbReference type="Pfam" id="PF13426">
    <property type="entry name" value="PAS_9"/>
    <property type="match status" value="1"/>
</dbReference>
<keyword evidence="3 6" id="KW-0812">Transmembrane</keyword>
<dbReference type="InterPro" id="IPR001633">
    <property type="entry name" value="EAL_dom"/>
</dbReference>
<feature type="transmembrane region" description="Helical" evidence="6">
    <location>
        <begin position="9"/>
        <end position="29"/>
    </location>
</feature>
<dbReference type="SUPFAM" id="SSF55785">
    <property type="entry name" value="PYP-like sensor domain (PAS domain)"/>
    <property type="match status" value="1"/>
</dbReference>
<dbReference type="CDD" id="cd01948">
    <property type="entry name" value="EAL"/>
    <property type="match status" value="1"/>
</dbReference>
<dbReference type="InterPro" id="IPR043128">
    <property type="entry name" value="Rev_trsase/Diguanyl_cyclase"/>
</dbReference>
<dbReference type="EMBL" id="JANIBK010000025">
    <property type="protein sequence ID" value="MCQ8128220.1"/>
    <property type="molecule type" value="Genomic_DNA"/>
</dbReference>
<dbReference type="Gene3D" id="3.30.70.270">
    <property type="match status" value="1"/>
</dbReference>
<feature type="transmembrane region" description="Helical" evidence="6">
    <location>
        <begin position="85"/>
        <end position="106"/>
    </location>
</feature>
<evidence type="ECO:0000256" key="3">
    <source>
        <dbReference type="ARBA" id="ARBA00022692"/>
    </source>
</evidence>
<evidence type="ECO:0000259" key="9">
    <source>
        <dbReference type="PROSITE" id="PS50839"/>
    </source>
</evidence>
<evidence type="ECO:0000259" key="7">
    <source>
        <dbReference type="PROSITE" id="PS50112"/>
    </source>
</evidence>
<protein>
    <submittedName>
        <fullName evidence="12">EAL domain-containing protein</fullName>
    </submittedName>
</protein>
<evidence type="ECO:0000313" key="12">
    <source>
        <dbReference type="EMBL" id="MCQ8128220.1"/>
    </source>
</evidence>
<dbReference type="InterPro" id="IPR042240">
    <property type="entry name" value="CHASE_sf"/>
</dbReference>
<feature type="transmembrane region" description="Helical" evidence="6">
    <location>
        <begin position="162"/>
        <end position="182"/>
    </location>
</feature>
<evidence type="ECO:0000256" key="1">
    <source>
        <dbReference type="ARBA" id="ARBA00004651"/>
    </source>
</evidence>
<dbReference type="Pfam" id="PF00563">
    <property type="entry name" value="EAL"/>
    <property type="match status" value="1"/>
</dbReference>
<dbReference type="PROSITE" id="PS50112">
    <property type="entry name" value="PAS"/>
    <property type="match status" value="1"/>
</dbReference>
<sequence>MRTLKYKILLNIAAAAGYFAAGWVGTLLATPPSNASPIWPAAGVALALMLVYGNSVLPGIFLGALLAQCYAFLDISSFSKMLVSMGVGSVAAIGCCLQAWLGMWLINRYVGRHNPLIEDKKILRFFVLIAASCLVSATVGVAYLAFRGVIGSVSVANSWATWWVGDTIGAAVFTPMTLLFLGRPKASWQARRRFVLLPLLTVIVLVVAAFELSQRQEQQRLGSHFQRQVELLHTAIQEHLRDHLATNAALKALFDSSKRVDLYEFELFAESIQVQPGSILEWIPRISGAERAAWETQQRAIIRQLNPAGEAEAAKPKDEYFPVMFLVPKSGNESALGFDISSNPRVAPVIFQSIATGKTLATGPLWLIQDAAGRLGVVIYSPIYKSRLSKTPQARQQDFLGFVASVFRIDEDIQAIFEKLGHKELQLLLSIHDGDELIYSNLPADYERTLQFSKLSMVRRIDFAGRQWRLDYAPAADFFNQQQSLRFSWLVLGGFLLCGLTGFGLLLLTGRTARVEEIVEKRTLDLLRSNEALNQEIAIRRQQENELRVAATTFESHEAIAVTDAEGTILRVNRAFSEITGYSAAEAVGQNPRLLSSGYHDQEFYRQMYKQLSKNNQWKGEIWNRRKNGTVFPELLTVTGVRDAQQRLIHYVAIFSDVSDKKAAEQEIHNLAFYDPLTNLPNRRLLLDRLQHEIAAAKRQLRFGALFFLDLDHFKNLNDSRGHQVGDELLVQVAQRLLSIIREEDTACRLGGDEFIIMVPGRFLSLQQATNHAAMLAEKILLAINQPFEVQGSEHHFSTSIGVTLYPETAEQPEDIIQQADTAMYRAKESGRNSISFFKPAMQAAADRRLTLEKEMRLALQEQQFVLHYQPQVNDQLRVVSAEALIRWIHPEKGMVSPAEFIPLAEDTHLILPIGAWVLHEACHQIKAWDEQGNKIDHVAVNVSSRQFRQAGFVQQVRQALLDAGVNAKRLVIELTEGCVIENIDDTIAKMHALQAMGVRISIDDFGVGYSSLSYLKSLPLSQLKIDQSFVRHISDPNAAVIVETIIMMTKSLGLNVIAEGVEDREQVDFLKAKGCLFYQGYYFGRPVAAEAFKFSL</sequence>
<dbReference type="SMART" id="SM00052">
    <property type="entry name" value="EAL"/>
    <property type="match status" value="1"/>
</dbReference>
<feature type="domain" description="GGDEF" evidence="11">
    <location>
        <begin position="702"/>
        <end position="840"/>
    </location>
</feature>
<dbReference type="Pfam" id="PF05231">
    <property type="entry name" value="MASE1"/>
    <property type="match status" value="1"/>
</dbReference>
<dbReference type="Gene3D" id="3.20.20.450">
    <property type="entry name" value="EAL domain"/>
    <property type="match status" value="1"/>
</dbReference>
<feature type="transmembrane region" description="Helical" evidence="6">
    <location>
        <begin position="194"/>
        <end position="212"/>
    </location>
</feature>
<keyword evidence="5 6" id="KW-0472">Membrane</keyword>
<dbReference type="InterPro" id="IPR007895">
    <property type="entry name" value="MASE1"/>
</dbReference>
<evidence type="ECO:0000256" key="4">
    <source>
        <dbReference type="ARBA" id="ARBA00022989"/>
    </source>
</evidence>
<feature type="transmembrane region" description="Helical" evidence="6">
    <location>
        <begin position="126"/>
        <end position="150"/>
    </location>
</feature>
<dbReference type="SMART" id="SM01079">
    <property type="entry name" value="CHASE"/>
    <property type="match status" value="1"/>
</dbReference>
<dbReference type="InterPro" id="IPR000700">
    <property type="entry name" value="PAS-assoc_C"/>
</dbReference>
<dbReference type="PROSITE" id="PS50113">
    <property type="entry name" value="PAC"/>
    <property type="match status" value="1"/>
</dbReference>
<keyword evidence="4 6" id="KW-1133">Transmembrane helix</keyword>
<dbReference type="SMART" id="SM00267">
    <property type="entry name" value="GGDEF"/>
    <property type="match status" value="1"/>
</dbReference>
<comment type="subcellular location">
    <subcellularLocation>
        <location evidence="1">Cell membrane</location>
        <topology evidence="1">Multi-pass membrane protein</topology>
    </subcellularLocation>
</comment>
<dbReference type="SUPFAM" id="SSF55073">
    <property type="entry name" value="Nucleotide cyclase"/>
    <property type="match status" value="1"/>
</dbReference>
<dbReference type="NCBIfam" id="TIGR00254">
    <property type="entry name" value="GGDEF"/>
    <property type="match status" value="1"/>
</dbReference>
<name>A0ABT1U311_9GAMM</name>
<dbReference type="CDD" id="cd00130">
    <property type="entry name" value="PAS"/>
    <property type="match status" value="1"/>
</dbReference>
<dbReference type="InterPro" id="IPR000160">
    <property type="entry name" value="GGDEF_dom"/>
</dbReference>
<dbReference type="PANTHER" id="PTHR44757:SF2">
    <property type="entry name" value="BIOFILM ARCHITECTURE MAINTENANCE PROTEIN MBAA"/>
    <property type="match status" value="1"/>
</dbReference>
<dbReference type="Pfam" id="PF00990">
    <property type="entry name" value="GGDEF"/>
    <property type="match status" value="1"/>
</dbReference>
<evidence type="ECO:0000256" key="2">
    <source>
        <dbReference type="ARBA" id="ARBA00022475"/>
    </source>
</evidence>
<dbReference type="PROSITE" id="PS50839">
    <property type="entry name" value="CHASE"/>
    <property type="match status" value="1"/>
</dbReference>
<evidence type="ECO:0000259" key="8">
    <source>
        <dbReference type="PROSITE" id="PS50113"/>
    </source>
</evidence>
<accession>A0ABT1U311</accession>
<dbReference type="RefSeq" id="WP_256614595.1">
    <property type="nucleotide sequence ID" value="NZ_JANIBK010000025.1"/>
</dbReference>
<dbReference type="PROSITE" id="PS50883">
    <property type="entry name" value="EAL"/>
    <property type="match status" value="1"/>
</dbReference>
<dbReference type="SMART" id="SM00086">
    <property type="entry name" value="PAC"/>
    <property type="match status" value="1"/>
</dbReference>
<feature type="transmembrane region" description="Helical" evidence="6">
    <location>
        <begin position="487"/>
        <end position="508"/>
    </location>
</feature>
<proteinExistence type="predicted"/>
<dbReference type="PANTHER" id="PTHR44757">
    <property type="entry name" value="DIGUANYLATE CYCLASE DGCP"/>
    <property type="match status" value="1"/>
</dbReference>
<dbReference type="Pfam" id="PF03924">
    <property type="entry name" value="CHASE"/>
    <property type="match status" value="1"/>
</dbReference>
<feature type="domain" description="EAL" evidence="10">
    <location>
        <begin position="849"/>
        <end position="1097"/>
    </location>
</feature>
<dbReference type="InterPro" id="IPR035919">
    <property type="entry name" value="EAL_sf"/>
</dbReference>
<dbReference type="PROSITE" id="PS50887">
    <property type="entry name" value="GGDEF"/>
    <property type="match status" value="1"/>
</dbReference>
<evidence type="ECO:0000313" key="13">
    <source>
        <dbReference type="Proteomes" id="UP001524586"/>
    </source>
</evidence>
<dbReference type="CDD" id="cd01949">
    <property type="entry name" value="GGDEF"/>
    <property type="match status" value="1"/>
</dbReference>